<feature type="transmembrane region" description="Helical" evidence="1">
    <location>
        <begin position="76"/>
        <end position="100"/>
    </location>
</feature>
<comment type="caution">
    <text evidence="2">The sequence shown here is derived from an EMBL/GenBank/DDBJ whole genome shotgun (WGS) entry which is preliminary data.</text>
</comment>
<dbReference type="AlphaFoldDB" id="A0A2T0FL97"/>
<proteinExistence type="predicted"/>
<keyword evidence="3" id="KW-1185">Reference proteome</keyword>
<keyword evidence="1" id="KW-0812">Transmembrane</keyword>
<evidence type="ECO:0000313" key="2">
    <source>
        <dbReference type="EMBL" id="PRT55768.1"/>
    </source>
</evidence>
<name>A0A2T0FL97_9ASCO</name>
<gene>
    <name evidence="2" type="ORF">B9G98_03388</name>
</gene>
<sequence>MAKKAPKASLLQKLEGLLVIILTTSGSAKSAISTVTKRNPYVALLLFLMVVLTMPLLMAVTIIIVLFFTGAVSSTVVTISIVAPIILMAAWSSFLLWMFLVGGTYVYRRTLAGWTAWRQIVSRFVPKPKPAEEPAQAILEEFETQLASLKPPGTDGWPVLSFDPLLDNEPYFQPLEKDLGDSTILTSLKTPIIVSTPVAPADETISEADGDLSA</sequence>
<accession>A0A2T0FL97</accession>
<organism evidence="2 3">
    <name type="scientific">Wickerhamiella sorbophila</name>
    <dbReference type="NCBI Taxonomy" id="45607"/>
    <lineage>
        <taxon>Eukaryota</taxon>
        <taxon>Fungi</taxon>
        <taxon>Dikarya</taxon>
        <taxon>Ascomycota</taxon>
        <taxon>Saccharomycotina</taxon>
        <taxon>Dipodascomycetes</taxon>
        <taxon>Dipodascales</taxon>
        <taxon>Trichomonascaceae</taxon>
        <taxon>Wickerhamiella</taxon>
    </lineage>
</organism>
<keyword evidence="1" id="KW-1133">Transmembrane helix</keyword>
<dbReference type="EMBL" id="NDIQ01000022">
    <property type="protein sequence ID" value="PRT55768.1"/>
    <property type="molecule type" value="Genomic_DNA"/>
</dbReference>
<evidence type="ECO:0000313" key="3">
    <source>
        <dbReference type="Proteomes" id="UP000238350"/>
    </source>
</evidence>
<dbReference type="GeneID" id="36517136"/>
<evidence type="ECO:0000256" key="1">
    <source>
        <dbReference type="SAM" id="Phobius"/>
    </source>
</evidence>
<keyword evidence="1" id="KW-0472">Membrane</keyword>
<reference evidence="2 3" key="1">
    <citation type="submission" date="2017-04" db="EMBL/GenBank/DDBJ databases">
        <title>Genome sequencing of [Candida] sorbophila.</title>
        <authorList>
            <person name="Ahn J.O."/>
        </authorList>
    </citation>
    <scope>NUCLEOTIDE SEQUENCE [LARGE SCALE GENOMIC DNA]</scope>
    <source>
        <strain evidence="2 3">DS02</strain>
    </source>
</reference>
<feature type="transmembrane region" description="Helical" evidence="1">
    <location>
        <begin position="44"/>
        <end position="69"/>
    </location>
</feature>
<protein>
    <submittedName>
        <fullName evidence="2">Uncharacterized protein</fullName>
    </submittedName>
</protein>
<dbReference type="RefSeq" id="XP_024665713.1">
    <property type="nucleotide sequence ID" value="XM_024809945.1"/>
</dbReference>
<dbReference type="Proteomes" id="UP000238350">
    <property type="component" value="Unassembled WGS sequence"/>
</dbReference>